<reference evidence="5 6" key="1">
    <citation type="journal article" date="2016" name="Nat. Commun.">
        <title>Thousands of microbial genomes shed light on interconnected biogeochemical processes in an aquifer system.</title>
        <authorList>
            <person name="Anantharaman K."/>
            <person name="Brown C.T."/>
            <person name="Hug L.A."/>
            <person name="Sharon I."/>
            <person name="Castelle C.J."/>
            <person name="Probst A.J."/>
            <person name="Thomas B.C."/>
            <person name="Singh A."/>
            <person name="Wilkins M.J."/>
            <person name="Karaoz U."/>
            <person name="Brodie E.L."/>
            <person name="Williams K.H."/>
            <person name="Hubbard S.S."/>
            <person name="Banfield J.F."/>
        </authorList>
    </citation>
    <scope>NUCLEOTIDE SEQUENCE [LARGE SCALE GENOMIC DNA]</scope>
</reference>
<evidence type="ECO:0000256" key="3">
    <source>
        <dbReference type="SAM" id="Phobius"/>
    </source>
</evidence>
<name>A0A1F4S7A2_UNCSA</name>
<dbReference type="PANTHER" id="PTHR30046">
    <property type="entry name" value="FLAGELLAR M-RING PROTEIN"/>
    <property type="match status" value="1"/>
</dbReference>
<dbReference type="GO" id="GO:0016020">
    <property type="term" value="C:membrane"/>
    <property type="evidence" value="ECO:0007669"/>
    <property type="project" value="UniProtKB-SubCell"/>
</dbReference>
<feature type="domain" description="Flagellar M-ring N-terminal" evidence="4">
    <location>
        <begin position="48"/>
        <end position="221"/>
    </location>
</feature>
<keyword evidence="5" id="KW-0969">Cilium</keyword>
<dbReference type="GO" id="GO:0003774">
    <property type="term" value="F:cytoskeletal motor activity"/>
    <property type="evidence" value="ECO:0007669"/>
    <property type="project" value="InterPro"/>
</dbReference>
<dbReference type="Gene3D" id="3.30.300.30">
    <property type="match status" value="1"/>
</dbReference>
<dbReference type="NCBIfam" id="TIGR00206">
    <property type="entry name" value="fliF"/>
    <property type="match status" value="1"/>
</dbReference>
<protein>
    <submittedName>
        <fullName evidence="5">Flagellar M-ring protein FliF</fullName>
    </submittedName>
</protein>
<feature type="transmembrane region" description="Helical" evidence="3">
    <location>
        <begin position="466"/>
        <end position="486"/>
    </location>
</feature>
<keyword evidence="2 3" id="KW-0472">Membrane</keyword>
<dbReference type="EMBL" id="MEUA01000010">
    <property type="protein sequence ID" value="OGC16318.1"/>
    <property type="molecule type" value="Genomic_DNA"/>
</dbReference>
<evidence type="ECO:0000256" key="1">
    <source>
        <dbReference type="ARBA" id="ARBA00004370"/>
    </source>
</evidence>
<keyword evidence="3" id="KW-0812">Transmembrane</keyword>
<dbReference type="GO" id="GO:0009431">
    <property type="term" value="C:bacterial-type flagellum basal body, MS ring"/>
    <property type="evidence" value="ECO:0007669"/>
    <property type="project" value="InterPro"/>
</dbReference>
<evidence type="ECO:0000259" key="4">
    <source>
        <dbReference type="Pfam" id="PF01514"/>
    </source>
</evidence>
<dbReference type="InterPro" id="IPR000067">
    <property type="entry name" value="FlgMring_FliF"/>
</dbReference>
<evidence type="ECO:0000256" key="2">
    <source>
        <dbReference type="ARBA" id="ARBA00023136"/>
    </source>
</evidence>
<keyword evidence="5" id="KW-0966">Cell projection</keyword>
<comment type="subcellular location">
    <subcellularLocation>
        <location evidence="1">Membrane</location>
    </subcellularLocation>
</comment>
<feature type="transmembrane region" description="Helical" evidence="3">
    <location>
        <begin position="18"/>
        <end position="37"/>
    </location>
</feature>
<dbReference type="GO" id="GO:0071973">
    <property type="term" value="P:bacterial-type flagellum-dependent cell motility"/>
    <property type="evidence" value="ECO:0007669"/>
    <property type="project" value="InterPro"/>
</dbReference>
<accession>A0A1F4S7A2</accession>
<dbReference type="AlphaFoldDB" id="A0A1F4S7A2"/>
<organism evidence="5 6">
    <name type="scientific">candidate division WOR-1 bacterium RIFOXYB2_FULL_36_35</name>
    <dbReference type="NCBI Taxonomy" id="1802578"/>
    <lineage>
        <taxon>Bacteria</taxon>
        <taxon>Bacillati</taxon>
        <taxon>Saganbacteria</taxon>
    </lineage>
</organism>
<dbReference type="InterPro" id="IPR006182">
    <property type="entry name" value="FliF_N_dom"/>
</dbReference>
<gene>
    <name evidence="5" type="ORF">A2290_04390</name>
</gene>
<dbReference type="InterPro" id="IPR045851">
    <property type="entry name" value="AMP-bd_C_sf"/>
</dbReference>
<keyword evidence="3" id="KW-1133">Transmembrane helix</keyword>
<dbReference type="PANTHER" id="PTHR30046:SF0">
    <property type="entry name" value="FLAGELLAR M-RING PROTEIN"/>
    <property type="match status" value="1"/>
</dbReference>
<evidence type="ECO:0000313" key="6">
    <source>
        <dbReference type="Proteomes" id="UP000177905"/>
    </source>
</evidence>
<comment type="caution">
    <text evidence="5">The sequence shown here is derived from an EMBL/GenBank/DDBJ whole genome shotgun (WGS) entry which is preliminary data.</text>
</comment>
<sequence>MAETGSTRGLTLISNRRLLVIIGVVIAVVLIVFLWSLRGCVSGIKNQNSGYLTIYTGLDLKDTANVVSRLKELKIPYEVKEEGSAIAVPKDKSDEAKLGLAEKNLPIGGSVGWELFNETRMGATDFDRRIQLIRAISGELSRTIKRIRGVEDAHVQIVLPETKLFEVTKSPVTAAVLLKITPGERLTPEQVGGIVKLVSHSVEGLLSENVTIVDNAGNILTSDSTYMEKIPTASELIKKTVQAPIEQEIIKKEGLEETIPNNEVQKSEKAAGSENIIVKGEEEKPESSINTSEVKNEIVKNEEKNIEVIEQFPKVEKKIADLTDSDKNVLKMKAKEEYERQLTAKAQDLLNQFYPEDTIIVRVNVNFGQPPKGKKESKLKINAGSGFIYVPIKDIVVMTLVDENLDLTLRVRKSTYQTIARAVDYDRARGDKIILKRVPFHYAEFPEQKEESKLFGFVIPGIKLNLSYVLLSGIFILVFVFIILVVRRRRLSGRREKEDVVFEKEAPTEGEATATVRKIKDLAKNDPEKIASLLKKWLTEAEG</sequence>
<dbReference type="Pfam" id="PF01514">
    <property type="entry name" value="YscJ_FliF"/>
    <property type="match status" value="1"/>
</dbReference>
<evidence type="ECO:0000313" key="5">
    <source>
        <dbReference type="EMBL" id="OGC16318.1"/>
    </source>
</evidence>
<keyword evidence="5" id="KW-0282">Flagellum</keyword>
<dbReference type="PRINTS" id="PR01009">
    <property type="entry name" value="FLGMRINGFLIF"/>
</dbReference>
<proteinExistence type="predicted"/>
<dbReference type="Proteomes" id="UP000177905">
    <property type="component" value="Unassembled WGS sequence"/>
</dbReference>
<dbReference type="InterPro" id="IPR043427">
    <property type="entry name" value="YscJ/FliF"/>
</dbReference>